<feature type="domain" description="Luciferase-like" evidence="5">
    <location>
        <begin position="18"/>
        <end position="231"/>
    </location>
</feature>
<dbReference type="SUPFAM" id="SSF51679">
    <property type="entry name" value="Bacterial luciferase-like"/>
    <property type="match status" value="1"/>
</dbReference>
<proteinExistence type="predicted"/>
<dbReference type="InterPro" id="IPR050172">
    <property type="entry name" value="SsuD_RutA_monooxygenase"/>
</dbReference>
<keyword evidence="2" id="KW-0288">FMN</keyword>
<keyword evidence="1" id="KW-0285">Flavoprotein</keyword>
<protein>
    <submittedName>
        <fullName evidence="6">LLM class F420-dependent oxidoreductase</fullName>
        <ecNumber evidence="6">1.-.-.-</ecNumber>
    </submittedName>
</protein>
<dbReference type="InterPro" id="IPR036661">
    <property type="entry name" value="Luciferase-like_sf"/>
</dbReference>
<evidence type="ECO:0000256" key="1">
    <source>
        <dbReference type="ARBA" id="ARBA00022630"/>
    </source>
</evidence>
<keyword evidence="4" id="KW-0503">Monooxygenase</keyword>
<dbReference type="InterPro" id="IPR019921">
    <property type="entry name" value="Lucif-like_OxRdtase_Rv2161c"/>
</dbReference>
<dbReference type="EMBL" id="JBHSFS010000041">
    <property type="protein sequence ID" value="MFC4518290.1"/>
    <property type="molecule type" value="Genomic_DNA"/>
</dbReference>
<gene>
    <name evidence="6" type="ORF">ACFPEN_36155</name>
</gene>
<dbReference type="RefSeq" id="WP_417924565.1">
    <property type="nucleotide sequence ID" value="NZ_JBHSFS010000041.1"/>
</dbReference>
<dbReference type="NCBIfam" id="TIGR03619">
    <property type="entry name" value="F420_Rv2161c"/>
    <property type="match status" value="1"/>
</dbReference>
<dbReference type="Pfam" id="PF00296">
    <property type="entry name" value="Bac_luciferase"/>
    <property type="match status" value="1"/>
</dbReference>
<dbReference type="GO" id="GO:0016491">
    <property type="term" value="F:oxidoreductase activity"/>
    <property type="evidence" value="ECO:0007669"/>
    <property type="project" value="UniProtKB-KW"/>
</dbReference>
<dbReference type="Gene3D" id="3.20.20.30">
    <property type="entry name" value="Luciferase-like domain"/>
    <property type="match status" value="1"/>
</dbReference>
<evidence type="ECO:0000256" key="3">
    <source>
        <dbReference type="ARBA" id="ARBA00023002"/>
    </source>
</evidence>
<reference evidence="7" key="1">
    <citation type="journal article" date="2019" name="Int. J. Syst. Evol. Microbiol.">
        <title>The Global Catalogue of Microorganisms (GCM) 10K type strain sequencing project: providing services to taxonomists for standard genome sequencing and annotation.</title>
        <authorList>
            <consortium name="The Broad Institute Genomics Platform"/>
            <consortium name="The Broad Institute Genome Sequencing Center for Infectious Disease"/>
            <person name="Wu L."/>
            <person name="Ma J."/>
        </authorList>
    </citation>
    <scope>NUCLEOTIDE SEQUENCE [LARGE SCALE GENOMIC DNA]</scope>
    <source>
        <strain evidence="7">CECT 8064</strain>
    </source>
</reference>
<comment type="caution">
    <text evidence="6">The sequence shown here is derived from an EMBL/GenBank/DDBJ whole genome shotgun (WGS) entry which is preliminary data.</text>
</comment>
<name>A0ABV9BVX3_9ACTN</name>
<evidence type="ECO:0000256" key="2">
    <source>
        <dbReference type="ARBA" id="ARBA00022643"/>
    </source>
</evidence>
<evidence type="ECO:0000313" key="6">
    <source>
        <dbReference type="EMBL" id="MFC4518290.1"/>
    </source>
</evidence>
<keyword evidence="7" id="KW-1185">Reference proteome</keyword>
<keyword evidence="3 6" id="KW-0560">Oxidoreductase</keyword>
<dbReference type="EC" id="1.-.-.-" evidence="6"/>
<evidence type="ECO:0000313" key="7">
    <source>
        <dbReference type="Proteomes" id="UP001595990"/>
    </source>
</evidence>
<dbReference type="PANTHER" id="PTHR42847">
    <property type="entry name" value="ALKANESULFONATE MONOOXYGENASE"/>
    <property type="match status" value="1"/>
</dbReference>
<dbReference type="PANTHER" id="PTHR42847:SF4">
    <property type="entry name" value="ALKANESULFONATE MONOOXYGENASE-RELATED"/>
    <property type="match status" value="1"/>
</dbReference>
<dbReference type="InterPro" id="IPR011251">
    <property type="entry name" value="Luciferase-like_dom"/>
</dbReference>
<organism evidence="6 7">
    <name type="scientific">Streptomyces ehimensis</name>
    <dbReference type="NCBI Taxonomy" id="68195"/>
    <lineage>
        <taxon>Bacteria</taxon>
        <taxon>Bacillati</taxon>
        <taxon>Actinomycetota</taxon>
        <taxon>Actinomycetes</taxon>
        <taxon>Kitasatosporales</taxon>
        <taxon>Streptomycetaceae</taxon>
        <taxon>Streptomyces</taxon>
    </lineage>
</organism>
<evidence type="ECO:0000256" key="4">
    <source>
        <dbReference type="ARBA" id="ARBA00023033"/>
    </source>
</evidence>
<evidence type="ECO:0000259" key="5">
    <source>
        <dbReference type="Pfam" id="PF00296"/>
    </source>
</evidence>
<accession>A0ABV9BVX3</accession>
<dbReference type="Proteomes" id="UP001595990">
    <property type="component" value="Unassembled WGS sequence"/>
</dbReference>
<sequence length="279" mass="30541">METGATVFATTATMEPGALAQRLEERGHSALYFAEHTHLPASEHTARLPHAFRSTFDPFVVSTAAALATRRLRVGSAICLVAQHDPIVLAKTIASVDQLSGGRVDFGVGGGWVEEEMAHHGVAPARRFARMREHVEAIRTIWREDEASYRGPHVSFERIWSWPKPVQWPHPPVLVGGMGPKVLDRVLAYGDGWLPDYANAESFERTLRRVAELRSRAADAGRGRIPVVLAGVPHDPEVLERCEGAGINRVLTLLPAAGGGVVERALDSYERAIADWRGE</sequence>